<evidence type="ECO:0000256" key="1">
    <source>
        <dbReference type="SAM" id="Coils"/>
    </source>
</evidence>
<dbReference type="GO" id="GO:0007155">
    <property type="term" value="P:cell adhesion"/>
    <property type="evidence" value="ECO:0007669"/>
    <property type="project" value="InterPro"/>
</dbReference>
<dbReference type="GO" id="GO:0009288">
    <property type="term" value="C:bacterial-type flagellum"/>
    <property type="evidence" value="ECO:0007669"/>
    <property type="project" value="InterPro"/>
</dbReference>
<name>A0A426DJE1_9FIRM</name>
<feature type="compositionally biased region" description="Low complexity" evidence="2">
    <location>
        <begin position="40"/>
        <end position="69"/>
    </location>
</feature>
<protein>
    <recommendedName>
        <fullName evidence="3">Flagellar hook-associated protein 2 C-terminal domain-containing protein</fullName>
    </recommendedName>
</protein>
<sequence length="307" mass="32520">MAISSVSSYSPMFDYQGWVDKANSQANALGESVGYKPTESTSSTDKTSGSSSTSSTNKTSGSSYSNSSAATSASSFLLNYKKSLTDLESASQKLQVGAKDNVFSKYESAVSALSKAQTEDEKKAAQAKVDKAQEDIISAINDFADKYNSTISFLESNSNRSAGAARQLESLKRSLPTENAMKKSLGISLDKNGKLQVDNDELKKSLESGYDLAKDVMGGQYGIAQRTGTKASSILDSSIDTVVGSSKTESSSTSNDKNSSASGFDYSDFSSDDSMSAYFTSFANFAKSGAYNLSNYYAVGMLLNTLV</sequence>
<dbReference type="AlphaFoldDB" id="A0A426DJE1"/>
<evidence type="ECO:0000313" key="4">
    <source>
        <dbReference type="EMBL" id="RRK32959.1"/>
    </source>
</evidence>
<reference evidence="4" key="1">
    <citation type="submission" date="2018-10" db="EMBL/GenBank/DDBJ databases">
        <title>Schaedlerella arabinophila gen. nov. sp. nov., isolated from the mouse intestinal tract and comparative analysis with the genome of the closely related altered Schaedler flora strain ASF502.</title>
        <authorList>
            <person name="Miyake S."/>
            <person name="Soh M."/>
            <person name="Seedorf H."/>
        </authorList>
    </citation>
    <scope>NUCLEOTIDE SEQUENCE [LARGE SCALE GENOMIC DNA]</scope>
    <source>
        <strain evidence="4">DSM 106076</strain>
    </source>
</reference>
<accession>A0A426DJE1</accession>
<evidence type="ECO:0000313" key="5">
    <source>
        <dbReference type="Proteomes" id="UP000274920"/>
    </source>
</evidence>
<feature type="domain" description="Flagellar hook-associated protein 2 C-terminal" evidence="3">
    <location>
        <begin position="183"/>
        <end position="259"/>
    </location>
</feature>
<keyword evidence="1" id="KW-0175">Coiled coil</keyword>
<comment type="caution">
    <text evidence="4">The sequence shown here is derived from an EMBL/GenBank/DDBJ whole genome shotgun (WGS) entry which is preliminary data.</text>
</comment>
<dbReference type="InterPro" id="IPR010809">
    <property type="entry name" value="FliD_C"/>
</dbReference>
<gene>
    <name evidence="4" type="ORF">EBB54_17585</name>
</gene>
<keyword evidence="5" id="KW-1185">Reference proteome</keyword>
<evidence type="ECO:0000259" key="3">
    <source>
        <dbReference type="Pfam" id="PF07195"/>
    </source>
</evidence>
<organism evidence="4 5">
    <name type="scientific">Schaedlerella arabinosiphila</name>
    <dbReference type="NCBI Taxonomy" id="2044587"/>
    <lineage>
        <taxon>Bacteria</taxon>
        <taxon>Bacillati</taxon>
        <taxon>Bacillota</taxon>
        <taxon>Clostridia</taxon>
        <taxon>Lachnospirales</taxon>
        <taxon>Lachnospiraceae</taxon>
        <taxon>Schaedlerella</taxon>
    </lineage>
</organism>
<dbReference type="Proteomes" id="UP000274920">
    <property type="component" value="Unassembled WGS sequence"/>
</dbReference>
<dbReference type="Pfam" id="PF07195">
    <property type="entry name" value="FliD_C"/>
    <property type="match status" value="1"/>
</dbReference>
<dbReference type="RefSeq" id="WP_125128357.1">
    <property type="nucleotide sequence ID" value="NZ_RHJS01000002.1"/>
</dbReference>
<dbReference type="EMBL" id="RHJS01000002">
    <property type="protein sequence ID" value="RRK32959.1"/>
    <property type="molecule type" value="Genomic_DNA"/>
</dbReference>
<evidence type="ECO:0000256" key="2">
    <source>
        <dbReference type="SAM" id="MobiDB-lite"/>
    </source>
</evidence>
<feature type="coiled-coil region" evidence="1">
    <location>
        <begin position="115"/>
        <end position="142"/>
    </location>
</feature>
<feature type="region of interest" description="Disordered" evidence="2">
    <location>
        <begin position="30"/>
        <end position="69"/>
    </location>
</feature>
<proteinExistence type="predicted"/>